<protein>
    <submittedName>
        <fullName evidence="1">Uncharacterized protein</fullName>
    </submittedName>
</protein>
<evidence type="ECO:0000313" key="1">
    <source>
        <dbReference type="EMBL" id="KAJ9122512.1"/>
    </source>
</evidence>
<gene>
    <name evidence="1" type="ORF">QFC22_001941</name>
</gene>
<organism evidence="1 2">
    <name type="scientific">Naganishia vaughanmartiniae</name>
    <dbReference type="NCBI Taxonomy" id="1424756"/>
    <lineage>
        <taxon>Eukaryota</taxon>
        <taxon>Fungi</taxon>
        <taxon>Dikarya</taxon>
        <taxon>Basidiomycota</taxon>
        <taxon>Agaricomycotina</taxon>
        <taxon>Tremellomycetes</taxon>
        <taxon>Filobasidiales</taxon>
        <taxon>Filobasidiaceae</taxon>
        <taxon>Naganishia</taxon>
    </lineage>
</organism>
<dbReference type="Proteomes" id="UP001243375">
    <property type="component" value="Unassembled WGS sequence"/>
</dbReference>
<proteinExistence type="predicted"/>
<reference evidence="1" key="1">
    <citation type="submission" date="2023-04" db="EMBL/GenBank/DDBJ databases">
        <title>Draft Genome sequencing of Naganishia species isolated from polar environments using Oxford Nanopore Technology.</title>
        <authorList>
            <person name="Leo P."/>
            <person name="Venkateswaran K."/>
        </authorList>
    </citation>
    <scope>NUCLEOTIDE SEQUENCE</scope>
    <source>
        <strain evidence="1">MNA-CCFEE 5425</strain>
    </source>
</reference>
<accession>A0ACC2XF29</accession>
<name>A0ACC2XF29_9TREE</name>
<keyword evidence="2" id="KW-1185">Reference proteome</keyword>
<evidence type="ECO:0000313" key="2">
    <source>
        <dbReference type="Proteomes" id="UP001243375"/>
    </source>
</evidence>
<sequence>MAALLGKKAAKSVLAKHIAAIEPLDPLYETTIDSSGKSKRVRRKDPEGLSKRDLKILQKVKRRAHRLDKGMNLCGLRVGWTFWIGIIPGAGDVVDAILNYTLVVRPAKQAEIPDWLVKKMLANNGISAAVGFIPLVGDILLGVWKANSRNAHLLEEYLSIRGAEYLASVGFPVESASAGHQLGVTQDPEVRSEYKPGAGMVSGEVILPYSAQQQHSTGRGWFGFGAKGERPAGTTVPQNAAAPDHNNYGTTVPQNAAAPNHNNYGTTSNTVSRV</sequence>
<comment type="caution">
    <text evidence="1">The sequence shown here is derived from an EMBL/GenBank/DDBJ whole genome shotgun (WGS) entry which is preliminary data.</text>
</comment>
<dbReference type="EMBL" id="JASBWU010000004">
    <property type="protein sequence ID" value="KAJ9122512.1"/>
    <property type="molecule type" value="Genomic_DNA"/>
</dbReference>